<protein>
    <submittedName>
        <fullName evidence="1">Uncharacterized protein</fullName>
    </submittedName>
</protein>
<accession>A0ABV5KP77</accession>
<reference evidence="1 2" key="1">
    <citation type="submission" date="2024-09" db="EMBL/GenBank/DDBJ databases">
        <authorList>
            <person name="Sun Q."/>
            <person name="Mori K."/>
        </authorList>
    </citation>
    <scope>NUCLEOTIDE SEQUENCE [LARGE SCALE GENOMIC DNA]</scope>
    <source>
        <strain evidence="1 2">TISTR 2452</strain>
    </source>
</reference>
<keyword evidence="2" id="KW-1185">Reference proteome</keyword>
<name>A0ABV5KP77_9BACL</name>
<gene>
    <name evidence="1" type="ORF">ACFFSY_13895</name>
</gene>
<dbReference type="Proteomes" id="UP001589747">
    <property type="component" value="Unassembled WGS sequence"/>
</dbReference>
<organism evidence="1 2">
    <name type="scientific">Paenibacillus aurantiacus</name>
    <dbReference type="NCBI Taxonomy" id="1936118"/>
    <lineage>
        <taxon>Bacteria</taxon>
        <taxon>Bacillati</taxon>
        <taxon>Bacillota</taxon>
        <taxon>Bacilli</taxon>
        <taxon>Bacillales</taxon>
        <taxon>Paenibacillaceae</taxon>
        <taxon>Paenibacillus</taxon>
    </lineage>
</organism>
<comment type="caution">
    <text evidence="1">The sequence shown here is derived from an EMBL/GenBank/DDBJ whole genome shotgun (WGS) entry which is preliminary data.</text>
</comment>
<dbReference type="RefSeq" id="WP_377494845.1">
    <property type="nucleotide sequence ID" value="NZ_JBHMDO010000022.1"/>
</dbReference>
<evidence type="ECO:0000313" key="1">
    <source>
        <dbReference type="EMBL" id="MFB9327016.1"/>
    </source>
</evidence>
<sequence>MYNQNDLLFQRAAKTALDKGIITPEHYEKLIKDLRNKAAHQTHSADVMRKAKERLLEMA</sequence>
<evidence type="ECO:0000313" key="2">
    <source>
        <dbReference type="Proteomes" id="UP001589747"/>
    </source>
</evidence>
<proteinExistence type="predicted"/>
<dbReference type="EMBL" id="JBHMDO010000022">
    <property type="protein sequence ID" value="MFB9327016.1"/>
    <property type="molecule type" value="Genomic_DNA"/>
</dbReference>